<accession>A0A7W6IN95</accession>
<sequence>MSWFAGQERLFTKRVRSAELFWIVLGQIFFPPLRRGRKDRNNVHPKMLPLLDPNDHGASKMTFPTTKVLLASALFFPMSALSVWAQAPGAESGMVACPSQLGLEQSIGSQGTILPDDCTRLQVNALTSENETLCLIDFGLDEGLLGQLRDAAFPSQWWVECDKLAEAAAGSTY</sequence>
<reference evidence="1 2" key="1">
    <citation type="submission" date="2020-08" db="EMBL/GenBank/DDBJ databases">
        <title>Genomic Encyclopedia of Type Strains, Phase IV (KMG-IV): sequencing the most valuable type-strain genomes for metagenomic binning, comparative biology and taxonomic classification.</title>
        <authorList>
            <person name="Goeker M."/>
        </authorList>
    </citation>
    <scope>NUCLEOTIDE SEQUENCE [LARGE SCALE GENOMIC DNA]</scope>
    <source>
        <strain evidence="1 2">DSM 23447</strain>
    </source>
</reference>
<keyword evidence="2" id="KW-1185">Reference proteome</keyword>
<dbReference type="Proteomes" id="UP000547011">
    <property type="component" value="Unassembled WGS sequence"/>
</dbReference>
<evidence type="ECO:0000313" key="1">
    <source>
        <dbReference type="EMBL" id="MBB4052745.1"/>
    </source>
</evidence>
<dbReference type="AlphaFoldDB" id="A0A7W6IN95"/>
<dbReference type="RefSeq" id="WP_183311486.1">
    <property type="nucleotide sequence ID" value="NZ_JACIEW010000005.1"/>
</dbReference>
<protein>
    <submittedName>
        <fullName evidence="1">Uncharacterized protein</fullName>
    </submittedName>
</protein>
<proteinExistence type="predicted"/>
<dbReference type="EMBL" id="JACIEW010000005">
    <property type="protein sequence ID" value="MBB4052745.1"/>
    <property type="molecule type" value="Genomic_DNA"/>
</dbReference>
<gene>
    <name evidence="1" type="ORF">GGR20_002393</name>
</gene>
<evidence type="ECO:0000313" key="2">
    <source>
        <dbReference type="Proteomes" id="UP000547011"/>
    </source>
</evidence>
<name>A0A7W6IN95_9HYPH</name>
<organism evidence="1 2">
    <name type="scientific">Devosia subaequoris</name>
    <dbReference type="NCBI Taxonomy" id="395930"/>
    <lineage>
        <taxon>Bacteria</taxon>
        <taxon>Pseudomonadati</taxon>
        <taxon>Pseudomonadota</taxon>
        <taxon>Alphaproteobacteria</taxon>
        <taxon>Hyphomicrobiales</taxon>
        <taxon>Devosiaceae</taxon>
        <taxon>Devosia</taxon>
    </lineage>
</organism>
<comment type="caution">
    <text evidence="1">The sequence shown here is derived from an EMBL/GenBank/DDBJ whole genome shotgun (WGS) entry which is preliminary data.</text>
</comment>